<sequence length="116" mass="12784">MSEEDRHPKGQPPPYTEGEVTTTSGVVYQANPAPTVVPVMVAQQMGSKPTATTCPSCNQEIITRVEYKATTKTHLFAVLLCIVFWPCVCLPYCIDSCRNADHYCSNCDAYIGSYKN</sequence>
<name>A0ACC2QWA0_9NEOP</name>
<organism evidence="1 2">
    <name type="scientific">Mythimna loreyi</name>
    <dbReference type="NCBI Taxonomy" id="667449"/>
    <lineage>
        <taxon>Eukaryota</taxon>
        <taxon>Metazoa</taxon>
        <taxon>Ecdysozoa</taxon>
        <taxon>Arthropoda</taxon>
        <taxon>Hexapoda</taxon>
        <taxon>Insecta</taxon>
        <taxon>Pterygota</taxon>
        <taxon>Neoptera</taxon>
        <taxon>Endopterygota</taxon>
        <taxon>Lepidoptera</taxon>
        <taxon>Glossata</taxon>
        <taxon>Ditrysia</taxon>
        <taxon>Noctuoidea</taxon>
        <taxon>Noctuidae</taxon>
        <taxon>Noctuinae</taxon>
        <taxon>Hadenini</taxon>
        <taxon>Mythimna</taxon>
    </lineage>
</organism>
<evidence type="ECO:0000313" key="1">
    <source>
        <dbReference type="EMBL" id="KAJ8726872.1"/>
    </source>
</evidence>
<comment type="caution">
    <text evidence="1">The sequence shown here is derived from an EMBL/GenBank/DDBJ whole genome shotgun (WGS) entry which is preliminary data.</text>
</comment>
<evidence type="ECO:0000313" key="2">
    <source>
        <dbReference type="Proteomes" id="UP001231649"/>
    </source>
</evidence>
<dbReference type="EMBL" id="CM056783">
    <property type="protein sequence ID" value="KAJ8726872.1"/>
    <property type="molecule type" value="Genomic_DNA"/>
</dbReference>
<gene>
    <name evidence="1" type="ORF">PYW08_015269</name>
</gene>
<dbReference type="Proteomes" id="UP001231649">
    <property type="component" value="Chromosome 7"/>
</dbReference>
<reference evidence="1" key="1">
    <citation type="submission" date="2023-03" db="EMBL/GenBank/DDBJ databases">
        <title>Chromosome-level genomes of two armyworms, Mythimna separata and Mythimna loreyi, provide insights into the biosynthesis and reception of sex pheromones.</title>
        <authorList>
            <person name="Zhao H."/>
        </authorList>
    </citation>
    <scope>NUCLEOTIDE SEQUENCE</scope>
    <source>
        <strain evidence="1">BeijingLab</strain>
    </source>
</reference>
<keyword evidence="2" id="KW-1185">Reference proteome</keyword>
<proteinExistence type="predicted"/>
<protein>
    <submittedName>
        <fullName evidence="1">Uncharacterized protein</fullName>
    </submittedName>
</protein>
<accession>A0ACC2QWA0</accession>